<dbReference type="GeneID" id="4782191"/>
<sequence>MAGEAIVAFEGTVVSVEPELIPKLYVTRIKSNNGEYEVEMDTHSELIVFKEGDNVLVELSRSVPEYRDGVDFVGRGTVVSIKRDGETYAALISMGGLLFIIRSRKELDLAPVEKVYVKVAPRS</sequence>
<keyword evidence="1" id="KW-0240">DNA-directed RNA polymerase</keyword>
<keyword evidence="1" id="KW-0548">Nucleotidyltransferase</keyword>
<proteinExistence type="inferred from homology"/>
<dbReference type="RefSeq" id="WP_011821649.1">
    <property type="nucleotide sequence ID" value="NC_008818.1"/>
</dbReference>
<dbReference type="InterPro" id="IPR012340">
    <property type="entry name" value="NA-bd_OB-fold"/>
</dbReference>
<dbReference type="GO" id="GO:0006351">
    <property type="term" value="P:DNA-templated transcription"/>
    <property type="evidence" value="ECO:0007669"/>
    <property type="project" value="UniProtKB-UniRule"/>
</dbReference>
<gene>
    <name evidence="1" type="primary">rpo8</name>
    <name evidence="1" type="synonym">rpoG</name>
    <name evidence="2" type="ordered locus">Hbut_0467</name>
</gene>
<dbReference type="eggNOG" id="arCOG04271">
    <property type="taxonomic scope" value="Archaea"/>
</dbReference>
<dbReference type="GO" id="GO:0000428">
    <property type="term" value="C:DNA-directed RNA polymerase complex"/>
    <property type="evidence" value="ECO:0007669"/>
    <property type="project" value="UniProtKB-KW"/>
</dbReference>
<comment type="subunit">
    <text evidence="1">Part of the RNA polymerase complex.</text>
</comment>
<dbReference type="HOGENOM" id="CLU_2010077_0_0_2"/>
<dbReference type="KEGG" id="hbu:Hbut_0467"/>
<dbReference type="Proteomes" id="UP000002593">
    <property type="component" value="Chromosome"/>
</dbReference>
<keyword evidence="1" id="KW-0963">Cytoplasm</keyword>
<comment type="function">
    <text evidence="1">DNA-dependent RNA polymerase (RNAP) catalyzes the transcription of DNA into RNA using the four ribonucleoside triphosphates as substrates.</text>
</comment>
<dbReference type="Pfam" id="PF16992">
    <property type="entry name" value="RNA_pol_RpbG"/>
    <property type="match status" value="1"/>
</dbReference>
<comment type="similarity">
    <text evidence="1">Belongs to the archaeal Rpo8 RNA polymerase subunit family.</text>
</comment>
<dbReference type="EC" id="2.7.7.6" evidence="1"/>
<comment type="catalytic activity">
    <reaction evidence="1">
        <text>RNA(n) + a ribonucleoside 5'-triphosphate = RNA(n+1) + diphosphate</text>
        <dbReference type="Rhea" id="RHEA:21248"/>
        <dbReference type="Rhea" id="RHEA-COMP:14527"/>
        <dbReference type="Rhea" id="RHEA-COMP:17342"/>
        <dbReference type="ChEBI" id="CHEBI:33019"/>
        <dbReference type="ChEBI" id="CHEBI:61557"/>
        <dbReference type="ChEBI" id="CHEBI:140395"/>
        <dbReference type="EC" id="2.7.7.6"/>
    </reaction>
</comment>
<dbReference type="AlphaFoldDB" id="A2BK20"/>
<dbReference type="GO" id="GO:0005737">
    <property type="term" value="C:cytoplasm"/>
    <property type="evidence" value="ECO:0007669"/>
    <property type="project" value="UniProtKB-SubCell"/>
</dbReference>
<dbReference type="EMBL" id="CP000493">
    <property type="protein sequence ID" value="ABM80331.1"/>
    <property type="molecule type" value="Genomic_DNA"/>
</dbReference>
<dbReference type="InterPro" id="IPR031555">
    <property type="entry name" value="RNA_pol_Rpo8"/>
</dbReference>
<evidence type="ECO:0000313" key="3">
    <source>
        <dbReference type="Proteomes" id="UP000002593"/>
    </source>
</evidence>
<dbReference type="EnsemblBacteria" id="ABM80331">
    <property type="protein sequence ID" value="ABM80331"/>
    <property type="gene ID" value="Hbut_0467"/>
</dbReference>
<dbReference type="Gene3D" id="2.40.50.140">
    <property type="entry name" value="Nucleic acid-binding proteins"/>
    <property type="match status" value="1"/>
</dbReference>
<accession>A2BK20</accession>
<protein>
    <recommendedName>
        <fullName evidence="1">DNA-directed RNA polymerase subunit Rpo8</fullName>
        <ecNumber evidence="1">2.7.7.6</ecNumber>
    </recommendedName>
    <alternativeName>
        <fullName evidence="1">DNA-directed RNA polymerase, subunit G</fullName>
    </alternativeName>
</protein>
<dbReference type="GO" id="GO:0003899">
    <property type="term" value="F:DNA-directed RNA polymerase activity"/>
    <property type="evidence" value="ECO:0007669"/>
    <property type="project" value="UniProtKB-UniRule"/>
</dbReference>
<comment type="subcellular location">
    <subcellularLocation>
        <location evidence="1">Cytoplasm</location>
    </subcellularLocation>
</comment>
<keyword evidence="1" id="KW-0808">Transferase</keyword>
<keyword evidence="3" id="KW-1185">Reference proteome</keyword>
<evidence type="ECO:0000313" key="2">
    <source>
        <dbReference type="EMBL" id="ABM80331.1"/>
    </source>
</evidence>
<evidence type="ECO:0000256" key="1">
    <source>
        <dbReference type="HAMAP-Rule" id="MF_00866"/>
    </source>
</evidence>
<dbReference type="HAMAP" id="MF_00866">
    <property type="entry name" value="RNApol_arch_Rpo8"/>
    <property type="match status" value="1"/>
</dbReference>
<reference evidence="2 3" key="1">
    <citation type="journal article" date="2007" name="Archaea">
        <title>The genome of Hyperthermus butylicus: a sulfur-reducing, peptide fermenting, neutrophilic Crenarchaeote growing up to 108 degrees C.</title>
        <authorList>
            <person name="Brugger K."/>
            <person name="Chen L."/>
            <person name="Stark M."/>
            <person name="Zibat A."/>
            <person name="Redder P."/>
            <person name="Ruepp A."/>
            <person name="Awayez M."/>
            <person name="She Q."/>
            <person name="Garrett R.A."/>
            <person name="Klenk H.P."/>
        </authorList>
    </citation>
    <scope>NUCLEOTIDE SEQUENCE [LARGE SCALE GENOMIC DNA]</scope>
    <source>
        <strain evidence="3">DSM 5456 / JCM 9403 / PLM1-5</strain>
    </source>
</reference>
<name>A2BK20_HYPBU</name>
<organism evidence="2 3">
    <name type="scientific">Hyperthermus butylicus (strain DSM 5456 / JCM 9403 / PLM1-5)</name>
    <dbReference type="NCBI Taxonomy" id="415426"/>
    <lineage>
        <taxon>Archaea</taxon>
        <taxon>Thermoproteota</taxon>
        <taxon>Thermoprotei</taxon>
        <taxon>Desulfurococcales</taxon>
        <taxon>Pyrodictiaceae</taxon>
        <taxon>Hyperthermus</taxon>
    </lineage>
</organism>
<dbReference type="OrthoDB" id="14881at2157"/>
<dbReference type="STRING" id="415426.Hbut_0467"/>
<keyword evidence="1" id="KW-0804">Transcription</keyword>